<reference evidence="2" key="2">
    <citation type="submission" date="2017-10" db="EMBL/GenBank/DDBJ databases">
        <title>Ladona fulva Genome sequencing and assembly.</title>
        <authorList>
            <person name="Murali S."/>
            <person name="Richards S."/>
            <person name="Bandaranaike D."/>
            <person name="Bellair M."/>
            <person name="Blankenburg K."/>
            <person name="Chao H."/>
            <person name="Dinh H."/>
            <person name="Doddapaneni H."/>
            <person name="Dugan-Rocha S."/>
            <person name="Elkadiri S."/>
            <person name="Gnanaolivu R."/>
            <person name="Hernandez B."/>
            <person name="Skinner E."/>
            <person name="Javaid M."/>
            <person name="Lee S."/>
            <person name="Li M."/>
            <person name="Ming W."/>
            <person name="Munidasa M."/>
            <person name="Muniz J."/>
            <person name="Nguyen L."/>
            <person name="Hughes D."/>
            <person name="Osuji N."/>
            <person name="Pu L.-L."/>
            <person name="Puazo M."/>
            <person name="Qu C."/>
            <person name="Quiroz J."/>
            <person name="Raj R."/>
            <person name="Weissenberger G."/>
            <person name="Xin Y."/>
            <person name="Zou X."/>
            <person name="Han Y."/>
            <person name="Worley K."/>
            <person name="Muzny D."/>
            <person name="Gibbs R."/>
        </authorList>
    </citation>
    <scope>NUCLEOTIDE SEQUENCE</scope>
    <source>
        <strain evidence="2">Sampled in the wild</strain>
    </source>
</reference>
<feature type="region of interest" description="Disordered" evidence="1">
    <location>
        <begin position="46"/>
        <end position="71"/>
    </location>
</feature>
<organism evidence="2 3">
    <name type="scientific">Ladona fulva</name>
    <name type="common">Scarce chaser dragonfly</name>
    <name type="synonym">Libellula fulva</name>
    <dbReference type="NCBI Taxonomy" id="123851"/>
    <lineage>
        <taxon>Eukaryota</taxon>
        <taxon>Metazoa</taxon>
        <taxon>Ecdysozoa</taxon>
        <taxon>Arthropoda</taxon>
        <taxon>Hexapoda</taxon>
        <taxon>Insecta</taxon>
        <taxon>Pterygota</taxon>
        <taxon>Palaeoptera</taxon>
        <taxon>Odonata</taxon>
        <taxon>Epiprocta</taxon>
        <taxon>Anisoptera</taxon>
        <taxon>Libelluloidea</taxon>
        <taxon>Libellulidae</taxon>
        <taxon>Ladona</taxon>
    </lineage>
</organism>
<keyword evidence="3" id="KW-1185">Reference proteome</keyword>
<evidence type="ECO:0000256" key="1">
    <source>
        <dbReference type="SAM" id="MobiDB-lite"/>
    </source>
</evidence>
<protein>
    <submittedName>
        <fullName evidence="2">Uncharacterized protein</fullName>
    </submittedName>
</protein>
<feature type="compositionally biased region" description="Basic and acidic residues" evidence="1">
    <location>
        <begin position="47"/>
        <end position="65"/>
    </location>
</feature>
<reference evidence="2" key="1">
    <citation type="submission" date="2013-04" db="EMBL/GenBank/DDBJ databases">
        <authorList>
            <person name="Qu J."/>
            <person name="Murali S.C."/>
            <person name="Bandaranaike D."/>
            <person name="Bellair M."/>
            <person name="Blankenburg K."/>
            <person name="Chao H."/>
            <person name="Dinh H."/>
            <person name="Doddapaneni H."/>
            <person name="Downs B."/>
            <person name="Dugan-Rocha S."/>
            <person name="Elkadiri S."/>
            <person name="Gnanaolivu R.D."/>
            <person name="Hernandez B."/>
            <person name="Javaid M."/>
            <person name="Jayaseelan J.C."/>
            <person name="Lee S."/>
            <person name="Li M."/>
            <person name="Ming W."/>
            <person name="Munidasa M."/>
            <person name="Muniz J."/>
            <person name="Nguyen L."/>
            <person name="Ongeri F."/>
            <person name="Osuji N."/>
            <person name="Pu L.-L."/>
            <person name="Puazo M."/>
            <person name="Qu C."/>
            <person name="Quiroz J."/>
            <person name="Raj R."/>
            <person name="Weissenberger G."/>
            <person name="Xin Y."/>
            <person name="Zou X."/>
            <person name="Han Y."/>
            <person name="Richards S."/>
            <person name="Worley K."/>
            <person name="Muzny D."/>
            <person name="Gibbs R."/>
        </authorList>
    </citation>
    <scope>NUCLEOTIDE SEQUENCE</scope>
    <source>
        <strain evidence="2">Sampled in the wild</strain>
    </source>
</reference>
<accession>A0A8K0K065</accession>
<dbReference type="AlphaFoldDB" id="A0A8K0K065"/>
<dbReference type="Proteomes" id="UP000792457">
    <property type="component" value="Unassembled WGS sequence"/>
</dbReference>
<name>A0A8K0K065_LADFU</name>
<evidence type="ECO:0000313" key="2">
    <source>
        <dbReference type="EMBL" id="KAG8225162.1"/>
    </source>
</evidence>
<dbReference type="EMBL" id="KZ308226">
    <property type="protein sequence ID" value="KAG8225162.1"/>
    <property type="molecule type" value="Genomic_DNA"/>
</dbReference>
<evidence type="ECO:0000313" key="3">
    <source>
        <dbReference type="Proteomes" id="UP000792457"/>
    </source>
</evidence>
<comment type="caution">
    <text evidence="2">The sequence shown here is derived from an EMBL/GenBank/DDBJ whole genome shotgun (WGS) entry which is preliminary data.</text>
</comment>
<sequence length="71" mass="8490">MPAKTAMNNAKYPHLEAYFYKVTMDNRRCSNFLTASYNFNICRVSKKSSESELSERKRDMSREAWEPWWEG</sequence>
<proteinExistence type="predicted"/>
<gene>
    <name evidence="2" type="ORF">J437_LFUL002862</name>
</gene>